<reference evidence="7" key="1">
    <citation type="submission" date="2016-06" db="EMBL/GenBank/DDBJ databases">
        <title>Draft Genome sequence of the fungus Inonotus baumii.</title>
        <authorList>
            <person name="Zhu H."/>
            <person name="Lin W."/>
        </authorList>
    </citation>
    <scope>NUCLEOTIDE SEQUENCE</scope>
    <source>
        <strain evidence="7">821</strain>
    </source>
</reference>
<dbReference type="Proteomes" id="UP000757232">
    <property type="component" value="Unassembled WGS sequence"/>
</dbReference>
<evidence type="ECO:0000259" key="5">
    <source>
        <dbReference type="SMART" id="SM01308"/>
    </source>
</evidence>
<dbReference type="SMART" id="SM01303">
    <property type="entry name" value="RasGEF_N_2"/>
    <property type="match status" value="1"/>
</dbReference>
<dbReference type="PANTHER" id="PTHR13298">
    <property type="entry name" value="CYTOSOLIC REGULATOR PIANISSIMO"/>
    <property type="match status" value="1"/>
</dbReference>
<comment type="caution">
    <text evidence="7">The sequence shown here is derived from an EMBL/GenBank/DDBJ whole genome shotgun (WGS) entry which is preliminary data.</text>
</comment>
<evidence type="ECO:0000256" key="1">
    <source>
        <dbReference type="ARBA" id="ARBA00008878"/>
    </source>
</evidence>
<evidence type="ECO:0008006" key="9">
    <source>
        <dbReference type="Google" id="ProtNLM"/>
    </source>
</evidence>
<dbReference type="SMART" id="SM01308">
    <property type="entry name" value="RICTOR_N"/>
    <property type="match status" value="1"/>
</dbReference>
<keyword evidence="2" id="KW-0175">Coiled coil</keyword>
<evidence type="ECO:0000256" key="3">
    <source>
        <dbReference type="SAM" id="MobiDB-lite"/>
    </source>
</evidence>
<dbReference type="InterPro" id="IPR028267">
    <property type="entry name" value="Pianissimo_N"/>
</dbReference>
<dbReference type="Pfam" id="PF14668">
    <property type="entry name" value="RICTOR_V"/>
    <property type="match status" value="1"/>
</dbReference>
<dbReference type="Pfam" id="PF14664">
    <property type="entry name" value="RICTOR_N"/>
    <property type="match status" value="1"/>
</dbReference>
<feature type="compositionally biased region" description="Acidic residues" evidence="3">
    <location>
        <begin position="1320"/>
        <end position="1333"/>
    </location>
</feature>
<comment type="similarity">
    <text evidence="1">Belongs to the RICTOR family.</text>
</comment>
<dbReference type="InterPro" id="IPR029452">
    <property type="entry name" value="RICTOR_V"/>
</dbReference>
<dbReference type="InterPro" id="IPR016024">
    <property type="entry name" value="ARM-type_fold"/>
</dbReference>
<keyword evidence="8" id="KW-1185">Reference proteome</keyword>
<dbReference type="Pfam" id="PF14666">
    <property type="entry name" value="RICTOR_M"/>
    <property type="match status" value="1"/>
</dbReference>
<dbReference type="Pfam" id="PF14663">
    <property type="entry name" value="RasGEF_N_2"/>
    <property type="match status" value="1"/>
</dbReference>
<feature type="region of interest" description="Disordered" evidence="3">
    <location>
        <begin position="1304"/>
        <end position="1414"/>
    </location>
</feature>
<feature type="coiled-coil region" evidence="2">
    <location>
        <begin position="126"/>
        <end position="153"/>
    </location>
</feature>
<feature type="domain" description="Rapamycin-insensitive companion of mTOR middle" evidence="4">
    <location>
        <begin position="687"/>
        <end position="916"/>
    </location>
</feature>
<dbReference type="GO" id="GO:0038203">
    <property type="term" value="P:TORC2 signaling"/>
    <property type="evidence" value="ECO:0007669"/>
    <property type="project" value="TreeGrafter"/>
</dbReference>
<dbReference type="SMART" id="SM01307">
    <property type="entry name" value="RICTOR_M"/>
    <property type="match status" value="1"/>
</dbReference>
<dbReference type="OrthoDB" id="271111at2759"/>
<organism evidence="7 8">
    <name type="scientific">Sanghuangporus baumii</name>
    <name type="common">Phellinus baumii</name>
    <dbReference type="NCBI Taxonomy" id="108892"/>
    <lineage>
        <taxon>Eukaryota</taxon>
        <taxon>Fungi</taxon>
        <taxon>Dikarya</taxon>
        <taxon>Basidiomycota</taxon>
        <taxon>Agaricomycotina</taxon>
        <taxon>Agaricomycetes</taxon>
        <taxon>Hymenochaetales</taxon>
        <taxon>Hymenochaetaceae</taxon>
        <taxon>Sanghuangporus</taxon>
    </lineage>
</organism>
<feature type="domain" description="Rapamycin-insensitive companion of mTOR" evidence="6">
    <location>
        <begin position="1083"/>
        <end position="1155"/>
    </location>
</feature>
<dbReference type="SMART" id="SM01310">
    <property type="entry name" value="RICTOR_V"/>
    <property type="match status" value="1"/>
</dbReference>
<feature type="compositionally biased region" description="Gly residues" evidence="3">
    <location>
        <begin position="1"/>
        <end position="15"/>
    </location>
</feature>
<feature type="domain" description="Rapamycin-insensitive companion of mTOR N-terminal" evidence="5">
    <location>
        <begin position="229"/>
        <end position="603"/>
    </location>
</feature>
<evidence type="ECO:0000256" key="2">
    <source>
        <dbReference type="SAM" id="Coils"/>
    </source>
</evidence>
<evidence type="ECO:0000259" key="6">
    <source>
        <dbReference type="SMART" id="SM01310"/>
    </source>
</evidence>
<dbReference type="SUPFAM" id="SSF48371">
    <property type="entry name" value="ARM repeat"/>
    <property type="match status" value="2"/>
</dbReference>
<dbReference type="InterPro" id="IPR011989">
    <property type="entry name" value="ARM-like"/>
</dbReference>
<evidence type="ECO:0000313" key="7">
    <source>
        <dbReference type="EMBL" id="OCB88932.1"/>
    </source>
</evidence>
<dbReference type="Gene3D" id="1.25.10.10">
    <property type="entry name" value="Leucine-rich Repeat Variant"/>
    <property type="match status" value="2"/>
</dbReference>
<dbReference type="GO" id="GO:0031932">
    <property type="term" value="C:TORC2 complex"/>
    <property type="evidence" value="ECO:0007669"/>
    <property type="project" value="InterPro"/>
</dbReference>
<proteinExistence type="inferred from homology"/>
<name>A0A9Q5HZJ3_SANBA</name>
<feature type="region of interest" description="Disordered" evidence="3">
    <location>
        <begin position="155"/>
        <end position="183"/>
    </location>
</feature>
<dbReference type="InterPro" id="IPR028268">
    <property type="entry name" value="Pianissimo_fam"/>
</dbReference>
<protein>
    <recommendedName>
        <fullName evidence="9">REM-1 domain-containing protein</fullName>
    </recommendedName>
</protein>
<feature type="region of interest" description="Disordered" evidence="3">
    <location>
        <begin position="1"/>
        <end position="22"/>
    </location>
</feature>
<accession>A0A9Q5HZJ3</accession>
<dbReference type="PANTHER" id="PTHR13298:SF11">
    <property type="entry name" value="RAPAMYCIN-INSENSITIVE COMPANION OF MTOR"/>
    <property type="match status" value="1"/>
</dbReference>
<evidence type="ECO:0000313" key="8">
    <source>
        <dbReference type="Proteomes" id="UP000757232"/>
    </source>
</evidence>
<dbReference type="EMBL" id="LNZH02000167">
    <property type="protein sequence ID" value="OCB88932.1"/>
    <property type="molecule type" value="Genomic_DNA"/>
</dbReference>
<evidence type="ECO:0000259" key="4">
    <source>
        <dbReference type="SMART" id="SM01307"/>
    </source>
</evidence>
<dbReference type="InterPro" id="IPR029451">
    <property type="entry name" value="RICTOR_M"/>
</dbReference>
<sequence length="1414" mass="158723">MPGNTTDGGGGGGGLVVPRPSLDGGLSSDIALSASTTVAPSNGSSWVTVDGDSRILSSRPSNMTLVERPGSNADANGSGIEISFPELDGREPADQMETLRDMLEKATRLKEGAVNFLKMEMNDTVRMRVELELEQAENRMDAINKAMDAIMSRRKARIQSPVTGKRRLDASQLGQKGDGEDYRSAKQQATTLLRTLLSYARNTVSPTLASSSAGPAPPATEADLEKVRVETMNRLITILQRNFRVRYEMSIEELVTGTVPSLADRASSRARAIAYRLLRHAIYDQESVERLLEHPLDWYIIKSLSRDNKHSAEREQALKFIRAIIDLGSDRRGTHMFAGLGRVPLSEPVMRALIAIAEHPEDPLRQICCETLVEILLIDVDLMAWTDGTRVLFQALSEGPVELIPLLATAFLYLIDGPKTRAYMHPGTDLEVALSGITDAYGKGAAHAERMQCTSKVVCTILRSWSGLMYLCLDDMLAIRALINTLRIPSLETREIILDLFFELLNIKTPEWFQTFIDGRRLTSKRHRPTSHSSKVKETPSKAADKLRLADQYLALLTAILTKAGLIDALVSMLEETTLGSSLSRKATLLIGEVLEIANNVLPLGLASQLQTIPRIFSLSADYTDAEHRIVGTTALAAIDSFNRHRSRLQPTVPLRDSRQRANSVEDPVRRGQRQVEQVRIKLAMQMDDRTFQSSIIDTQVMLTRDYTKWNYDVLLELIEGPLLNPKRLEEAIKVSKFVKRLMTFFHPESRRFSDIPKKPKTNLKWVKLGCTLLTTLMANPDGVRYLVTDDEFLPQIMKGFRQLDPLYGPNTAPDFDPIFSKKRVEETLTAGYLEMLGTLSKHKDGLELLEKHKVFTCFYRMSELRSRDDLIKGIIENIDYTNDGHPRIVLSKALTSSYKQIRLFATRHLGKLIQACPNANAWMLRLLLTQLYDPDRNVCELAVQLLEEACESQDVLKIVVDMQPTLEHLGEVANALLYKFMSTPLGFRYLYEVGFIEREMDAWLHERNFDYVIEVEVYLSRELLNHSEDDIEHAERPVPPHFYGELAKTDLGCQVLHEKGHFAEFAHFIRQHALENDDIEIIFRLKSVLWAVGNVAIGEGGLRFLEEEDIIPILIEIAETSSILSLRGTCFFALGLISSTAQGAEILDDYGWEATLSPLGAPTGLCIPVDIEKFVAIPPWTEPEPSRKRTELVPLTSQEEVDVLTAIGNLSNTVIANAASRSLAKMKSKAEFRHVFSSPSLYYRVLHMISTQRFRLPVRRYILELFDVPLDFGTVRTLTAYSKALADTGATISPNEIRTRLQPRVSVFGRPVRGQNTTESDDSESMDSSDDEAQVKPPTERPVSLLPAKRISGFDGIDQDEDEQKKEDESMDVLTKLQENGYRDSRPPRKRGMSTSSFRMFVKPTTESDDEDL</sequence>
<gene>
    <name evidence="7" type="ORF">A7U60_g3887</name>
</gene>
<dbReference type="InterPro" id="IPR029453">
    <property type="entry name" value="Rictor_IV"/>
</dbReference>